<evidence type="ECO:0000313" key="2">
    <source>
        <dbReference type="EMBL" id="EOA92917.1"/>
    </source>
</evidence>
<dbReference type="GO" id="GO:0005524">
    <property type="term" value="F:ATP binding"/>
    <property type="evidence" value="ECO:0007669"/>
    <property type="project" value="UniProtKB-KW"/>
</dbReference>
<keyword evidence="3" id="KW-1185">Reference proteome</keyword>
<organism evidence="2 3">
    <name type="scientific">Anas platyrhynchos</name>
    <name type="common">Mallard</name>
    <name type="synonym">Anas boschas</name>
    <dbReference type="NCBI Taxonomy" id="8839"/>
    <lineage>
        <taxon>Eukaryota</taxon>
        <taxon>Metazoa</taxon>
        <taxon>Chordata</taxon>
        <taxon>Craniata</taxon>
        <taxon>Vertebrata</taxon>
        <taxon>Euteleostomi</taxon>
        <taxon>Archelosauria</taxon>
        <taxon>Archosauria</taxon>
        <taxon>Dinosauria</taxon>
        <taxon>Saurischia</taxon>
        <taxon>Theropoda</taxon>
        <taxon>Coelurosauria</taxon>
        <taxon>Aves</taxon>
        <taxon>Neognathae</taxon>
        <taxon>Galloanserae</taxon>
        <taxon>Anseriformes</taxon>
        <taxon>Anatidae</taxon>
        <taxon>Anatinae</taxon>
        <taxon>Anas</taxon>
    </lineage>
</organism>
<dbReference type="Proteomes" id="UP000296049">
    <property type="component" value="Unassembled WGS sequence"/>
</dbReference>
<dbReference type="EMBL" id="KB754277">
    <property type="protein sequence ID" value="EOA92917.1"/>
    <property type="molecule type" value="Genomic_DNA"/>
</dbReference>
<proteinExistence type="predicted"/>
<accession>R0KYA4</accession>
<keyword evidence="1" id="KW-0677">Repeat</keyword>
<dbReference type="PANTHER" id="PTHR19211">
    <property type="entry name" value="ATP-BINDING TRANSPORT PROTEIN-RELATED"/>
    <property type="match status" value="1"/>
</dbReference>
<dbReference type="HOGENOM" id="CLU_000604_89_0_1"/>
<sequence length="79" mass="8844">DEPTNNLDIESIDALADAINEYRGAVIVVSHDARLITETACQLWVVEERGLSQIDGDFDDYKREVLEALGEVVISRPRD</sequence>
<gene>
    <name evidence="2" type="ORF">Anapl_18308</name>
</gene>
<feature type="non-terminal residue" evidence="2">
    <location>
        <position position="79"/>
    </location>
</feature>
<dbReference type="Gene3D" id="3.40.50.300">
    <property type="entry name" value="P-loop containing nucleotide triphosphate hydrolases"/>
    <property type="match status" value="1"/>
</dbReference>
<dbReference type="AlphaFoldDB" id="R0KYA4"/>
<dbReference type="SUPFAM" id="SSF52540">
    <property type="entry name" value="P-loop containing nucleoside triphosphate hydrolases"/>
    <property type="match status" value="1"/>
</dbReference>
<keyword evidence="2" id="KW-0067">ATP-binding</keyword>
<reference evidence="3" key="1">
    <citation type="journal article" date="2013" name="Nat. Genet.">
        <title>The duck genome and transcriptome provide insight into an avian influenza virus reservoir species.</title>
        <authorList>
            <person name="Huang Y."/>
            <person name="Li Y."/>
            <person name="Burt D.W."/>
            <person name="Chen H."/>
            <person name="Zhang Y."/>
            <person name="Qian W."/>
            <person name="Kim H."/>
            <person name="Gan S."/>
            <person name="Zhao Y."/>
            <person name="Li J."/>
            <person name="Yi K."/>
            <person name="Feng H."/>
            <person name="Zhu P."/>
            <person name="Li B."/>
            <person name="Liu Q."/>
            <person name="Fairley S."/>
            <person name="Magor K.E."/>
            <person name="Du Z."/>
            <person name="Hu X."/>
            <person name="Goodman L."/>
            <person name="Tafer H."/>
            <person name="Vignal A."/>
            <person name="Lee T."/>
            <person name="Kim K.W."/>
            <person name="Sheng Z."/>
            <person name="An Y."/>
            <person name="Searle S."/>
            <person name="Herrero J."/>
            <person name="Groenen M.A."/>
            <person name="Crooijmans R.P."/>
            <person name="Faraut T."/>
            <person name="Cai Q."/>
            <person name="Webster R.G."/>
            <person name="Aldridge J.R."/>
            <person name="Warren W.C."/>
            <person name="Bartschat S."/>
            <person name="Kehr S."/>
            <person name="Marz M."/>
            <person name="Stadler P.F."/>
            <person name="Smith J."/>
            <person name="Kraus R.H."/>
            <person name="Zhao Y."/>
            <person name="Ren L."/>
            <person name="Fei J."/>
            <person name="Morisson M."/>
            <person name="Kaiser P."/>
            <person name="Griffin D.K."/>
            <person name="Rao M."/>
            <person name="Pitel F."/>
            <person name="Wang J."/>
            <person name="Li N."/>
        </authorList>
    </citation>
    <scope>NUCLEOTIDE SEQUENCE [LARGE SCALE GENOMIC DNA]</scope>
</reference>
<protein>
    <submittedName>
        <fullName evidence="2">ATP-binding cassette sub-family F member 1</fullName>
    </submittedName>
</protein>
<feature type="non-terminal residue" evidence="2">
    <location>
        <position position="1"/>
    </location>
</feature>
<dbReference type="InterPro" id="IPR027417">
    <property type="entry name" value="P-loop_NTPase"/>
</dbReference>
<name>R0KYA4_ANAPL</name>
<dbReference type="InterPro" id="IPR050611">
    <property type="entry name" value="ABCF"/>
</dbReference>
<evidence type="ECO:0000313" key="3">
    <source>
        <dbReference type="Proteomes" id="UP000296049"/>
    </source>
</evidence>
<keyword evidence="2" id="KW-0547">Nucleotide-binding</keyword>
<dbReference type="PANTHER" id="PTHR19211:SF14">
    <property type="entry name" value="ATP-BINDING CASSETTE SUB-FAMILY F MEMBER 1"/>
    <property type="match status" value="1"/>
</dbReference>
<evidence type="ECO:0000256" key="1">
    <source>
        <dbReference type="ARBA" id="ARBA00022737"/>
    </source>
</evidence>